<dbReference type="Proteomes" id="UP001234989">
    <property type="component" value="Chromosome 8"/>
</dbReference>
<evidence type="ECO:0000313" key="1">
    <source>
        <dbReference type="EMBL" id="WMV44032.1"/>
    </source>
</evidence>
<protein>
    <submittedName>
        <fullName evidence="1">Uncharacterized protein</fullName>
    </submittedName>
</protein>
<reference evidence="1" key="1">
    <citation type="submission" date="2023-08" db="EMBL/GenBank/DDBJ databases">
        <title>A de novo genome assembly of Solanum verrucosum Schlechtendal, a Mexican diploid species geographically isolated from the other diploid A-genome species in potato relatives.</title>
        <authorList>
            <person name="Hosaka K."/>
        </authorList>
    </citation>
    <scope>NUCLEOTIDE SEQUENCE</scope>
    <source>
        <tissue evidence="1">Young leaves</tissue>
    </source>
</reference>
<gene>
    <name evidence="1" type="ORF">MTR67_037417</name>
</gene>
<name>A0AAF0UDK5_SOLVR</name>
<organism evidence="1 2">
    <name type="scientific">Solanum verrucosum</name>
    <dbReference type="NCBI Taxonomy" id="315347"/>
    <lineage>
        <taxon>Eukaryota</taxon>
        <taxon>Viridiplantae</taxon>
        <taxon>Streptophyta</taxon>
        <taxon>Embryophyta</taxon>
        <taxon>Tracheophyta</taxon>
        <taxon>Spermatophyta</taxon>
        <taxon>Magnoliopsida</taxon>
        <taxon>eudicotyledons</taxon>
        <taxon>Gunneridae</taxon>
        <taxon>Pentapetalae</taxon>
        <taxon>asterids</taxon>
        <taxon>lamiids</taxon>
        <taxon>Solanales</taxon>
        <taxon>Solanaceae</taxon>
        <taxon>Solanoideae</taxon>
        <taxon>Solaneae</taxon>
        <taxon>Solanum</taxon>
    </lineage>
</organism>
<keyword evidence="2" id="KW-1185">Reference proteome</keyword>
<dbReference type="EMBL" id="CP133619">
    <property type="protein sequence ID" value="WMV44032.1"/>
    <property type="molecule type" value="Genomic_DNA"/>
</dbReference>
<dbReference type="AlphaFoldDB" id="A0AAF0UDK5"/>
<proteinExistence type="predicted"/>
<sequence length="202" mass="22835">MAGCSELLQDLLRLIAHYLVRCTVQVGFTCVCTSWRDFGFVVDFRYSGGVMMFKRKVSLFHLVDDSLVAVEKANGSLNGGNMMPSIDKWYKKPYFRDSMRFCRRRRLFLYGIKKRSSQADEYPITDHAVSITVYCQQVTPIISPSLTLSLSLLNLALVSFDCCRLTYSSPRDALVFEASLVPFLPNCPPDASRDNLSSLLVT</sequence>
<evidence type="ECO:0000313" key="2">
    <source>
        <dbReference type="Proteomes" id="UP001234989"/>
    </source>
</evidence>
<accession>A0AAF0UDK5</accession>